<dbReference type="Proteomes" id="UP001519460">
    <property type="component" value="Unassembled WGS sequence"/>
</dbReference>
<evidence type="ECO:0000313" key="1">
    <source>
        <dbReference type="EMBL" id="KAK7474136.1"/>
    </source>
</evidence>
<reference evidence="2 3" key="2">
    <citation type="journal article" date="2023" name="Sci. Data">
        <title>Genome assembly of the Korean intertidal mud-creeper Batillaria attramentaria.</title>
        <authorList>
            <person name="Patra A.K."/>
            <person name="Ho P.T."/>
            <person name="Jun S."/>
            <person name="Lee S.J."/>
            <person name="Kim Y."/>
            <person name="Won Y.J."/>
        </authorList>
    </citation>
    <scope>NUCLEOTIDE SEQUENCE [LARGE SCALE GENOMIC DNA]</scope>
    <source>
        <strain evidence="2">Wonlab-2016</strain>
    </source>
</reference>
<dbReference type="EMBL" id="JACVVK020000427">
    <property type="protein sequence ID" value="KAK7474726.1"/>
    <property type="molecule type" value="Genomic_DNA"/>
</dbReference>
<protein>
    <submittedName>
        <fullName evidence="2">Uncharacterized protein</fullName>
    </submittedName>
</protein>
<accession>A0ABD0JIR9</accession>
<organism evidence="2 3">
    <name type="scientific">Batillaria attramentaria</name>
    <dbReference type="NCBI Taxonomy" id="370345"/>
    <lineage>
        <taxon>Eukaryota</taxon>
        <taxon>Metazoa</taxon>
        <taxon>Spiralia</taxon>
        <taxon>Lophotrochozoa</taxon>
        <taxon>Mollusca</taxon>
        <taxon>Gastropoda</taxon>
        <taxon>Caenogastropoda</taxon>
        <taxon>Sorbeoconcha</taxon>
        <taxon>Cerithioidea</taxon>
        <taxon>Batillariidae</taxon>
        <taxon>Batillaria</taxon>
    </lineage>
</organism>
<reference evidence="2" key="1">
    <citation type="submission" date="2020-09" db="EMBL/GenBank/DDBJ databases">
        <authorList>
            <person name="Won Y."/>
        </authorList>
    </citation>
    <scope>NUCLEOTIDE SEQUENCE</scope>
    <source>
        <strain evidence="2">Wonlab-2016</strain>
        <tissue evidence="2">Foot muscle</tissue>
    </source>
</reference>
<keyword evidence="3" id="KW-1185">Reference proteome</keyword>
<comment type="caution">
    <text evidence="2">The sequence shown here is derived from an EMBL/GenBank/DDBJ whole genome shotgun (WGS) entry which is preliminary data.</text>
</comment>
<sequence length="98" mass="11024">MHLLSILLALNEQPNLTTRHISDASSFHHGIPLENFQSFSMDSQQLTPLSCFRYGNSAKYAVLSQKEALCRTPTGVATAWQQPQQKKRLLGLDNLKIK</sequence>
<evidence type="ECO:0000313" key="3">
    <source>
        <dbReference type="Proteomes" id="UP001519460"/>
    </source>
</evidence>
<evidence type="ECO:0000313" key="2">
    <source>
        <dbReference type="EMBL" id="KAK7474726.1"/>
    </source>
</evidence>
<proteinExistence type="predicted"/>
<name>A0ABD0JIR9_9CAEN</name>
<dbReference type="AlphaFoldDB" id="A0ABD0JIR9"/>
<dbReference type="EMBL" id="JACVVK020000446">
    <property type="protein sequence ID" value="KAK7474136.1"/>
    <property type="molecule type" value="Genomic_DNA"/>
</dbReference>
<reference evidence="2" key="3">
    <citation type="submission" date="2023-01" db="EMBL/GenBank/DDBJ databases">
        <authorList>
            <person name="Patra A."/>
        </authorList>
    </citation>
    <scope>NUCLEOTIDE SEQUENCE</scope>
    <source>
        <strain evidence="2">Wonlab-2016</strain>
        <tissue evidence="2">Foot muscle</tissue>
    </source>
</reference>
<gene>
    <name evidence="2" type="ORF">BaRGS_00034019</name>
    <name evidence="1" type="ORF">BaRGS_00034596</name>
</gene>